<feature type="domain" description="AMP-binding enzyme C-terminal" evidence="4">
    <location>
        <begin position="423"/>
        <end position="500"/>
    </location>
</feature>
<dbReference type="InterPro" id="IPR045851">
    <property type="entry name" value="AMP-bd_C_sf"/>
</dbReference>
<dbReference type="GO" id="GO:0044550">
    <property type="term" value="P:secondary metabolite biosynthetic process"/>
    <property type="evidence" value="ECO:0007669"/>
    <property type="project" value="TreeGrafter"/>
</dbReference>
<keyword evidence="1 5" id="KW-0436">Ligase</keyword>
<dbReference type="PANTHER" id="PTHR43352">
    <property type="entry name" value="ACETYL-COA SYNTHETASE"/>
    <property type="match status" value="1"/>
</dbReference>
<feature type="domain" description="AMP-dependent synthetase/ligase" evidence="3">
    <location>
        <begin position="20"/>
        <end position="373"/>
    </location>
</feature>
<dbReference type="InterPro" id="IPR025110">
    <property type="entry name" value="AMP-bd_C"/>
</dbReference>
<dbReference type="PANTHER" id="PTHR43352:SF1">
    <property type="entry name" value="ANTHRANILATE--COA LIGASE"/>
    <property type="match status" value="1"/>
</dbReference>
<dbReference type="AlphaFoldDB" id="A0A0B5F597"/>
<dbReference type="SUPFAM" id="SSF56801">
    <property type="entry name" value="Acetyl-CoA synthetase-like"/>
    <property type="match status" value="1"/>
</dbReference>
<dbReference type="InterPro" id="IPR042099">
    <property type="entry name" value="ANL_N_sf"/>
</dbReference>
<dbReference type="Proteomes" id="UP000031523">
    <property type="component" value="Chromosome"/>
</dbReference>
<evidence type="ECO:0000313" key="5">
    <source>
        <dbReference type="EMBL" id="AJE86056.1"/>
    </source>
</evidence>
<name>A0A0B5F597_STRA4</name>
<evidence type="ECO:0000313" key="6">
    <source>
        <dbReference type="Proteomes" id="UP000031523"/>
    </source>
</evidence>
<accession>A0A0B5F597</accession>
<evidence type="ECO:0000259" key="3">
    <source>
        <dbReference type="Pfam" id="PF00501"/>
    </source>
</evidence>
<evidence type="ECO:0000256" key="2">
    <source>
        <dbReference type="SAM" id="MobiDB-lite"/>
    </source>
</evidence>
<dbReference type="Pfam" id="PF13193">
    <property type="entry name" value="AMP-binding_C"/>
    <property type="match status" value="1"/>
</dbReference>
<sequence>MSAADHNAVRWYLDRHLDGPGADAPCLLSEQEEFSYRALHALVCRTARVLTDGGVAPGDRLVVVLPDCVTSVAAILAAMRIGAVPVPMSPLLTLDEQCYVIEDSGARAVLLDEARGALAAEAASRFPGAALWSRTGGTPAVPALPELAAQAEELREITPRTAQDPALMQYTSGSTGRPKGVVHLHGALLALPEGLARHLRLTAADRILSTAKLPFGYGFGNSVLLPLSAGASAVLHPGRTDPFTVSGLLTRFRPSLLFSVPTLYAALLALPDAADRLQLSSVRIAVSSGEHLGEALGTRLTEELGLPLMNALGSTECLHSFLATAPGAYRPGASGAPVPGFRAEILDEDERPVPPGESGRLRVRGPGVATRYWNRPERTAETFRDGWVYTEDVMRRDPDGSWHHLGRTDSVLNVGGMKIITTEIEEILLKVPGVRACAVVGVPDAHELTRIVAYVVADSPEDELALPERVFAAARAGLPAFKRPGTVRTVPELPTTSTGKTSRHLIRQTESERLR</sequence>
<dbReference type="KEGG" id="sals:SLNWT_5680"/>
<dbReference type="Gene3D" id="3.30.300.30">
    <property type="match status" value="1"/>
</dbReference>
<dbReference type="EMBL" id="CP010519">
    <property type="protein sequence ID" value="AJE86056.1"/>
    <property type="molecule type" value="Genomic_DNA"/>
</dbReference>
<dbReference type="Gene3D" id="3.40.50.12780">
    <property type="entry name" value="N-terminal domain of ligase-like"/>
    <property type="match status" value="1"/>
</dbReference>
<dbReference type="Pfam" id="PF00501">
    <property type="entry name" value="AMP-binding"/>
    <property type="match status" value="1"/>
</dbReference>
<keyword evidence="6" id="KW-1185">Reference proteome</keyword>
<reference evidence="5 6" key="1">
    <citation type="submission" date="2015-01" db="EMBL/GenBank/DDBJ databases">
        <title>Enhanced salinomycin production by adjusting the supply of polyketide extender units in Streptomyce albus DSM 41398.</title>
        <authorList>
            <person name="Lu C."/>
        </authorList>
    </citation>
    <scope>NUCLEOTIDE SEQUENCE [LARGE SCALE GENOMIC DNA]</scope>
    <source>
        <strain evidence="6">ATCC 21838 / DSM 41398 / FERM P-419 / JCM 4703 / NBRC 107858</strain>
    </source>
</reference>
<protein>
    <submittedName>
        <fullName evidence="5">Putative benzoate-CoA ligase BzlA</fullName>
    </submittedName>
</protein>
<dbReference type="GO" id="GO:0016878">
    <property type="term" value="F:acid-thiol ligase activity"/>
    <property type="evidence" value="ECO:0007669"/>
    <property type="project" value="TreeGrafter"/>
</dbReference>
<dbReference type="InterPro" id="IPR020845">
    <property type="entry name" value="AMP-binding_CS"/>
</dbReference>
<feature type="region of interest" description="Disordered" evidence="2">
    <location>
        <begin position="484"/>
        <end position="515"/>
    </location>
</feature>
<dbReference type="InterPro" id="IPR000873">
    <property type="entry name" value="AMP-dep_synth/lig_dom"/>
</dbReference>
<evidence type="ECO:0000256" key="1">
    <source>
        <dbReference type="ARBA" id="ARBA00022598"/>
    </source>
</evidence>
<gene>
    <name evidence="5" type="ORF">SLNWT_5680</name>
</gene>
<proteinExistence type="predicted"/>
<dbReference type="PROSITE" id="PS00455">
    <property type="entry name" value="AMP_BINDING"/>
    <property type="match status" value="1"/>
</dbReference>
<evidence type="ECO:0000259" key="4">
    <source>
        <dbReference type="Pfam" id="PF13193"/>
    </source>
</evidence>
<organism evidence="5 6">
    <name type="scientific">Streptomyces albus (strain ATCC 21838 / DSM 41398 / FERM P-419 / JCM 4703 / NBRC 107858)</name>
    <dbReference type="NCBI Taxonomy" id="1081613"/>
    <lineage>
        <taxon>Bacteria</taxon>
        <taxon>Bacillati</taxon>
        <taxon>Actinomycetota</taxon>
        <taxon>Actinomycetes</taxon>
        <taxon>Kitasatosporales</taxon>
        <taxon>Streptomycetaceae</taxon>
        <taxon>Streptomyces</taxon>
    </lineage>
</organism>